<dbReference type="Proteomes" id="UP000481421">
    <property type="component" value="Unassembled WGS sequence"/>
</dbReference>
<proteinExistence type="predicted"/>
<gene>
    <name evidence="1" type="ORF">G3572_10540</name>
</gene>
<protein>
    <recommendedName>
        <fullName evidence="3">5-carboxymethyl-2-hydroxymuconate isomerase</fullName>
    </recommendedName>
</protein>
<accession>A0A6B3RKS7</accession>
<evidence type="ECO:0008006" key="3">
    <source>
        <dbReference type="Google" id="ProtNLM"/>
    </source>
</evidence>
<comment type="caution">
    <text evidence="1">The sequence shown here is derived from an EMBL/GenBank/DDBJ whole genome shotgun (WGS) entry which is preliminary data.</text>
</comment>
<evidence type="ECO:0000313" key="2">
    <source>
        <dbReference type="Proteomes" id="UP000481421"/>
    </source>
</evidence>
<keyword evidence="2" id="KW-1185">Reference proteome</keyword>
<sequence length="110" mass="11949">MPNVKLYIDQSQYGAVGPQVEALLPDLREMLCTALSVGHAACQIAVIPVAGLHDQPQINAELHVLPRAERTPALLRQMALDLRTRLNAATGLEVAVRIASLDPETYITLK</sequence>
<name>A0A6B3RKS7_9RHOB</name>
<dbReference type="AlphaFoldDB" id="A0A6B3RKS7"/>
<dbReference type="RefSeq" id="WP_164611550.1">
    <property type="nucleotide sequence ID" value="NZ_JAAIKE010000003.1"/>
</dbReference>
<evidence type="ECO:0000313" key="1">
    <source>
        <dbReference type="EMBL" id="NEX46644.1"/>
    </source>
</evidence>
<organism evidence="1 2">
    <name type="scientific">Pseudotabrizicola algicola</name>
    <dbReference type="NCBI Taxonomy" id="2709381"/>
    <lineage>
        <taxon>Bacteria</taxon>
        <taxon>Pseudomonadati</taxon>
        <taxon>Pseudomonadota</taxon>
        <taxon>Alphaproteobacteria</taxon>
        <taxon>Rhodobacterales</taxon>
        <taxon>Paracoccaceae</taxon>
        <taxon>Pseudotabrizicola</taxon>
    </lineage>
</organism>
<dbReference type="EMBL" id="JAAIKE010000003">
    <property type="protein sequence ID" value="NEX46644.1"/>
    <property type="molecule type" value="Genomic_DNA"/>
</dbReference>
<reference evidence="1 2" key="1">
    <citation type="submission" date="2020-02" db="EMBL/GenBank/DDBJ databases">
        <title>Rhodobacter algicola sp. nov., isolated from microalga culture.</title>
        <authorList>
            <person name="Park C.-Y."/>
        </authorList>
    </citation>
    <scope>NUCLEOTIDE SEQUENCE [LARGE SCALE GENOMIC DNA]</scope>
    <source>
        <strain evidence="1 2">ETT8</strain>
    </source>
</reference>